<dbReference type="PANTHER" id="PTHR36435">
    <property type="entry name" value="SLR1288 PROTEIN"/>
    <property type="match status" value="1"/>
</dbReference>
<keyword evidence="1" id="KW-0472">Membrane</keyword>
<dbReference type="GO" id="GO:0008237">
    <property type="term" value="F:metallopeptidase activity"/>
    <property type="evidence" value="ECO:0007669"/>
    <property type="project" value="UniProtKB-KW"/>
</dbReference>
<protein>
    <submittedName>
        <fullName evidence="3">CPBP family intramembrane metalloprotease</fullName>
    </submittedName>
</protein>
<proteinExistence type="predicted"/>
<organism evidence="3 4">
    <name type="scientific">Cereibacter changlensis</name>
    <dbReference type="NCBI Taxonomy" id="402884"/>
    <lineage>
        <taxon>Bacteria</taxon>
        <taxon>Pseudomonadati</taxon>
        <taxon>Pseudomonadota</taxon>
        <taxon>Alphaproteobacteria</taxon>
        <taxon>Rhodobacterales</taxon>
        <taxon>Paracoccaceae</taxon>
        <taxon>Cereibacter</taxon>
    </lineage>
</organism>
<dbReference type="EMBL" id="SWAU01000206">
    <property type="protein sequence ID" value="TKA95279.1"/>
    <property type="molecule type" value="Genomic_DNA"/>
</dbReference>
<dbReference type="Pfam" id="PF02517">
    <property type="entry name" value="Rce1-like"/>
    <property type="match status" value="1"/>
</dbReference>
<keyword evidence="1" id="KW-1133">Transmembrane helix</keyword>
<evidence type="ECO:0000256" key="1">
    <source>
        <dbReference type="SAM" id="Phobius"/>
    </source>
</evidence>
<evidence type="ECO:0000313" key="4">
    <source>
        <dbReference type="Proteomes" id="UP000306340"/>
    </source>
</evidence>
<keyword evidence="3" id="KW-0378">Hydrolase</keyword>
<dbReference type="PANTHER" id="PTHR36435:SF1">
    <property type="entry name" value="CAAX AMINO TERMINAL PROTEASE FAMILY PROTEIN"/>
    <property type="match status" value="1"/>
</dbReference>
<dbReference type="GO" id="GO:0080120">
    <property type="term" value="P:CAAX-box protein maturation"/>
    <property type="evidence" value="ECO:0007669"/>
    <property type="project" value="UniProtKB-ARBA"/>
</dbReference>
<keyword evidence="1" id="KW-0812">Transmembrane</keyword>
<dbReference type="InterPro" id="IPR003675">
    <property type="entry name" value="Rce1/LyrA-like_dom"/>
</dbReference>
<evidence type="ECO:0000313" key="3">
    <source>
        <dbReference type="EMBL" id="TKA95279.1"/>
    </source>
</evidence>
<dbReference type="GO" id="GO:0004175">
    <property type="term" value="F:endopeptidase activity"/>
    <property type="evidence" value="ECO:0007669"/>
    <property type="project" value="UniProtKB-ARBA"/>
</dbReference>
<name>A0A4U0YWQ9_9RHOB</name>
<accession>A0A4U0YWQ9</accession>
<feature type="transmembrane region" description="Helical" evidence="1">
    <location>
        <begin position="45"/>
        <end position="66"/>
    </location>
</feature>
<dbReference type="Proteomes" id="UP000306340">
    <property type="component" value="Unassembled WGS sequence"/>
</dbReference>
<sequence>MPFQTHRIAAALIVLLLWALVTVLVGAWSTQEMGTLLDVVTQGPVPAFVAAVLLLVVACAVLRWEGIGLGAVHPWRSLRILLLPSVYLVLFFSIAVALGLPPLMVIGSIVLNCLLASFSEEVMFRGILFQGLRSRLAIWPAIWATSILFGAIHSLNVFLTGEMAQALVQSVAAVMSGVLFIAMRLRTGSLWPPILFHAAWNASTFLLVAAAGAGSAPPPETSGLALVAPLLFVLPNLLYGLYLLRDIEYRAATGTA</sequence>
<evidence type="ECO:0000259" key="2">
    <source>
        <dbReference type="Pfam" id="PF02517"/>
    </source>
</evidence>
<feature type="transmembrane region" description="Helical" evidence="1">
    <location>
        <begin position="136"/>
        <end position="158"/>
    </location>
</feature>
<comment type="caution">
    <text evidence="3">The sequence shown here is derived from an EMBL/GenBank/DDBJ whole genome shotgun (WGS) entry which is preliminary data.</text>
</comment>
<feature type="transmembrane region" description="Helical" evidence="1">
    <location>
        <begin position="194"/>
        <end position="216"/>
    </location>
</feature>
<keyword evidence="3" id="KW-0645">Protease</keyword>
<dbReference type="InterPro" id="IPR052710">
    <property type="entry name" value="CAAX_protease"/>
</dbReference>
<feature type="domain" description="CAAX prenyl protease 2/Lysostaphin resistance protein A-like" evidence="2">
    <location>
        <begin position="105"/>
        <end position="202"/>
    </location>
</feature>
<reference evidence="3 4" key="1">
    <citation type="submission" date="2019-04" db="EMBL/GenBank/DDBJ databases">
        <title>Crypto-aerobic microbial life in anoxic (sulfidic) marine sediments.</title>
        <authorList>
            <person name="Bhattacharya S."/>
            <person name="Roy C."/>
            <person name="Mondal N."/>
            <person name="Sarkar J."/>
            <person name="Mandal S."/>
            <person name="Rameez M.J."/>
            <person name="Ghosh W."/>
        </authorList>
    </citation>
    <scope>NUCLEOTIDE SEQUENCE [LARGE SCALE GENOMIC DNA]</scope>
    <source>
        <strain evidence="3 4">SBBC</strain>
    </source>
</reference>
<feature type="transmembrane region" description="Helical" evidence="1">
    <location>
        <begin position="222"/>
        <end position="244"/>
    </location>
</feature>
<gene>
    <name evidence="3" type="ORF">FAZ78_17725</name>
</gene>
<feature type="transmembrane region" description="Helical" evidence="1">
    <location>
        <begin position="104"/>
        <end position="124"/>
    </location>
</feature>
<dbReference type="RefSeq" id="WP_136793748.1">
    <property type="nucleotide sequence ID" value="NZ_SWAU01000206.1"/>
</dbReference>
<keyword evidence="3" id="KW-0482">Metalloprotease</keyword>
<feature type="transmembrane region" description="Helical" evidence="1">
    <location>
        <begin position="78"/>
        <end position="98"/>
    </location>
</feature>
<feature type="transmembrane region" description="Helical" evidence="1">
    <location>
        <begin position="164"/>
        <end position="182"/>
    </location>
</feature>
<dbReference type="GO" id="GO:0006508">
    <property type="term" value="P:proteolysis"/>
    <property type="evidence" value="ECO:0007669"/>
    <property type="project" value="UniProtKB-KW"/>
</dbReference>
<dbReference type="AlphaFoldDB" id="A0A4U0YWQ9"/>